<name>A0A8W7PZX3_ANOCL</name>
<evidence type="ECO:0000313" key="1">
    <source>
        <dbReference type="EnsemblMetazoa" id="ACOM040218-PA.1"/>
    </source>
</evidence>
<reference evidence="1" key="1">
    <citation type="submission" date="2022-08" db="UniProtKB">
        <authorList>
            <consortium name="EnsemblMetazoa"/>
        </authorList>
    </citation>
    <scope>IDENTIFICATION</scope>
</reference>
<organism evidence="1">
    <name type="scientific">Anopheles coluzzii</name>
    <name type="common">African malaria mosquito</name>
    <dbReference type="NCBI Taxonomy" id="1518534"/>
    <lineage>
        <taxon>Eukaryota</taxon>
        <taxon>Metazoa</taxon>
        <taxon>Ecdysozoa</taxon>
        <taxon>Arthropoda</taxon>
        <taxon>Hexapoda</taxon>
        <taxon>Insecta</taxon>
        <taxon>Pterygota</taxon>
        <taxon>Neoptera</taxon>
        <taxon>Endopterygota</taxon>
        <taxon>Diptera</taxon>
        <taxon>Nematocera</taxon>
        <taxon>Culicoidea</taxon>
        <taxon>Culicidae</taxon>
        <taxon>Anophelinae</taxon>
        <taxon>Anopheles</taxon>
    </lineage>
</organism>
<proteinExistence type="predicted"/>
<dbReference type="PANTHER" id="PTHR35004:SF7">
    <property type="entry name" value="INTEGRASE PROTEIN"/>
    <property type="match status" value="1"/>
</dbReference>
<sequence>MNAILNERLVEIAKEARMAPHGAKEAIYQTACEELQISKSTLLKKLKTVAYTKPRKKRSDAGKSIISEAEVKTIAAAIKGSTRMTSKRLYSIEQATDDCRRNGMVQAGQVDQATGEFTPVHKDTVRRALLKHRLHPTQMKIAAPHVRLVSRHPNHVWQLDASICVLFYLKNPKKISKAIRLGQSNLYMMPEAEFNKNKPDNLDRIAKDRVWSFEITDHTSGWIYVEYQFGGETSANFASVLINAMQEREGADILHGVP</sequence>
<dbReference type="Proteomes" id="UP000075882">
    <property type="component" value="Unassembled WGS sequence"/>
</dbReference>
<dbReference type="EnsemblMetazoa" id="ACOM040218-RA">
    <property type="protein sequence ID" value="ACOM040218-PA.1"/>
    <property type="gene ID" value="ACOM040218"/>
</dbReference>
<dbReference type="PANTHER" id="PTHR35004">
    <property type="entry name" value="TRANSPOSASE RV3428C-RELATED"/>
    <property type="match status" value="1"/>
</dbReference>
<accession>A0A8W7PZX3</accession>
<dbReference type="AlphaFoldDB" id="A0A8W7PZX3"/>
<protein>
    <submittedName>
        <fullName evidence="1">Uncharacterized protein</fullName>
    </submittedName>
</protein>